<dbReference type="AlphaFoldDB" id="A0A0G4G7T7"/>
<proteinExistence type="predicted"/>
<organism evidence="2 3">
    <name type="scientific">Vitrella brassicaformis (strain CCMP3155)</name>
    <dbReference type="NCBI Taxonomy" id="1169540"/>
    <lineage>
        <taxon>Eukaryota</taxon>
        <taxon>Sar</taxon>
        <taxon>Alveolata</taxon>
        <taxon>Colpodellida</taxon>
        <taxon>Vitrellaceae</taxon>
        <taxon>Vitrella</taxon>
    </lineage>
</organism>
<gene>
    <name evidence="2" type="ORF">Vbra_3217</name>
</gene>
<dbReference type="InParanoid" id="A0A0G4G7T7"/>
<feature type="region of interest" description="Disordered" evidence="1">
    <location>
        <begin position="429"/>
        <end position="456"/>
    </location>
</feature>
<dbReference type="VEuPathDB" id="CryptoDB:Vbra_3217"/>
<evidence type="ECO:0000313" key="3">
    <source>
        <dbReference type="Proteomes" id="UP000041254"/>
    </source>
</evidence>
<evidence type="ECO:0000313" key="2">
    <source>
        <dbReference type="EMBL" id="CEM24476.1"/>
    </source>
</evidence>
<keyword evidence="3" id="KW-1185">Reference proteome</keyword>
<feature type="compositionally biased region" description="Acidic residues" evidence="1">
    <location>
        <begin position="515"/>
        <end position="527"/>
    </location>
</feature>
<feature type="compositionally biased region" description="Polar residues" evidence="1">
    <location>
        <begin position="430"/>
        <end position="449"/>
    </location>
</feature>
<name>A0A0G4G7T7_VITBC</name>
<feature type="compositionally biased region" description="Basic and acidic residues" evidence="1">
    <location>
        <begin position="277"/>
        <end position="289"/>
    </location>
</feature>
<evidence type="ECO:0000256" key="1">
    <source>
        <dbReference type="SAM" id="MobiDB-lite"/>
    </source>
</evidence>
<dbReference type="Proteomes" id="UP000041254">
    <property type="component" value="Unassembled WGS sequence"/>
</dbReference>
<feature type="region of interest" description="Disordered" evidence="1">
    <location>
        <begin position="1"/>
        <end position="33"/>
    </location>
</feature>
<feature type="compositionally biased region" description="Acidic residues" evidence="1">
    <location>
        <begin position="375"/>
        <end position="385"/>
    </location>
</feature>
<protein>
    <submittedName>
        <fullName evidence="2">Uncharacterized protein</fullName>
    </submittedName>
</protein>
<feature type="compositionally biased region" description="Polar residues" evidence="1">
    <location>
        <begin position="1"/>
        <end position="13"/>
    </location>
</feature>
<feature type="region of interest" description="Disordered" evidence="1">
    <location>
        <begin position="553"/>
        <end position="580"/>
    </location>
</feature>
<feature type="region of interest" description="Disordered" evidence="1">
    <location>
        <begin position="375"/>
        <end position="395"/>
    </location>
</feature>
<accession>A0A0G4G7T7</accession>
<feature type="region of interest" description="Disordered" evidence="1">
    <location>
        <begin position="482"/>
        <end position="538"/>
    </location>
</feature>
<sequence length="680" mass="75332">MAQRFSSPKTSLRSLRKASPGGSRRLPPHLSRPRHVMDIIMESPQAEVAAAEEDNSTSQQLPSFEWARDADVALLDDPTCELVLNPYIPQTESMPLGGLETSTSRLGRRTGEVLLDPEVEGAIVGWENKEEERRRLRNTLLGLTIGDNGGRQVEDVVAKFLRLSYDREAYTAALHEIERRVREEYPSFLKFFQSTDSDAPIFTFMGRKPFLIFLSKLLIFALTRPGDCFHEVDRLASGKAKMPYGHFFHLRQIIGLVLHNPPHPVPLPPLPLSSQTPERDDSDAHDGNARARAGRGSVGSAQSTPMSDRRDPIQRTVMMNEDNFYVSVSTASLFKGYEDRRTHAFSKAQTAIISSLLRRYTERWKIARTISESDTEIELEDEEEAGEGHKTQPMSKVAQKLLNISQSRKNAGASFNGTEISLSVVRDMDNSSSSRLPPFDQSTDNSGGSSALRRSISLPNWNDPVYHFRKLLLREVAARPLGQRKARQRNRSSRGTPDVGEIKSPLSQRSPLSEGEGEEEGDNDLSDVGDPTPGTSNSVISMEDFQMELKRLPRSTSKFSKASKVDRLHSQGSGGLQDAPHPQPHPLCIQGEDFSAFPPDTEDATTTTYSKVASGRAKASRMSTLSTRPSTSLENLMARRKSLKGAAMEGLTEGDECTWSGAANIHTTERCGSTHQKEGM</sequence>
<feature type="compositionally biased region" description="Basic residues" evidence="1">
    <location>
        <begin position="482"/>
        <end position="492"/>
    </location>
</feature>
<reference evidence="2 3" key="1">
    <citation type="submission" date="2014-11" db="EMBL/GenBank/DDBJ databases">
        <authorList>
            <person name="Zhu J."/>
            <person name="Qi W."/>
            <person name="Song R."/>
        </authorList>
    </citation>
    <scope>NUCLEOTIDE SEQUENCE [LARGE SCALE GENOMIC DNA]</scope>
</reference>
<dbReference type="EMBL" id="CDMY01000581">
    <property type="protein sequence ID" value="CEM24476.1"/>
    <property type="molecule type" value="Genomic_DNA"/>
</dbReference>
<feature type="region of interest" description="Disordered" evidence="1">
    <location>
        <begin position="266"/>
        <end position="312"/>
    </location>
</feature>